<dbReference type="STRING" id="305507.SAMN04489724_1996"/>
<evidence type="ECO:0000256" key="1">
    <source>
        <dbReference type="ARBA" id="ARBA00004071"/>
    </source>
</evidence>
<name>A0A1I7AIP5_9BACT</name>
<feature type="site" description="May be important for catalysis" evidence="7">
    <location>
        <position position="278"/>
    </location>
</feature>
<evidence type="ECO:0000256" key="3">
    <source>
        <dbReference type="ARBA" id="ARBA00012662"/>
    </source>
</evidence>
<feature type="domain" description="Glycoside hydrolase family 29 N-terminal" evidence="8">
    <location>
        <begin position="37"/>
        <end position="344"/>
    </location>
</feature>
<dbReference type="InterPro" id="IPR017853">
    <property type="entry name" value="GH"/>
</dbReference>
<keyword evidence="6" id="KW-0326">Glycosidase</keyword>
<dbReference type="Proteomes" id="UP000199673">
    <property type="component" value="Unassembled WGS sequence"/>
</dbReference>
<keyword evidence="5" id="KW-0378">Hydrolase</keyword>
<dbReference type="PIRSF" id="PIRSF001092">
    <property type="entry name" value="Alpha-L-fucosidase"/>
    <property type="match status" value="1"/>
</dbReference>
<dbReference type="PANTHER" id="PTHR10030">
    <property type="entry name" value="ALPHA-L-FUCOSIDASE"/>
    <property type="match status" value="1"/>
</dbReference>
<evidence type="ECO:0000256" key="7">
    <source>
        <dbReference type="PIRSR" id="PIRSR001092-1"/>
    </source>
</evidence>
<protein>
    <recommendedName>
        <fullName evidence="3">alpha-L-fucosidase</fullName>
        <ecNumber evidence="3">3.2.1.51</ecNumber>
    </recommendedName>
</protein>
<dbReference type="GO" id="GO:0016139">
    <property type="term" value="P:glycoside catabolic process"/>
    <property type="evidence" value="ECO:0007669"/>
    <property type="project" value="TreeGrafter"/>
</dbReference>
<dbReference type="GO" id="GO:0004560">
    <property type="term" value="F:alpha-L-fucosidase activity"/>
    <property type="evidence" value="ECO:0007669"/>
    <property type="project" value="InterPro"/>
</dbReference>
<evidence type="ECO:0000313" key="9">
    <source>
        <dbReference type="EMBL" id="SFT74783.1"/>
    </source>
</evidence>
<dbReference type="EC" id="3.2.1.51" evidence="3"/>
<dbReference type="GO" id="GO:0005764">
    <property type="term" value="C:lysosome"/>
    <property type="evidence" value="ECO:0007669"/>
    <property type="project" value="TreeGrafter"/>
</dbReference>
<keyword evidence="10" id="KW-1185">Reference proteome</keyword>
<dbReference type="PRINTS" id="PR00741">
    <property type="entry name" value="GLHYDRLASE29"/>
</dbReference>
<dbReference type="InterPro" id="IPR057739">
    <property type="entry name" value="Glyco_hydro_29_N"/>
</dbReference>
<dbReference type="Gene3D" id="3.20.20.80">
    <property type="entry name" value="Glycosidases"/>
    <property type="match status" value="1"/>
</dbReference>
<dbReference type="AlphaFoldDB" id="A0A1I7AIP5"/>
<evidence type="ECO:0000313" key="10">
    <source>
        <dbReference type="Proteomes" id="UP000199673"/>
    </source>
</evidence>
<accession>A0A1I7AIP5</accession>
<dbReference type="SUPFAM" id="SSF51445">
    <property type="entry name" value="(Trans)glycosidases"/>
    <property type="match status" value="1"/>
</dbReference>
<evidence type="ECO:0000259" key="8">
    <source>
        <dbReference type="Pfam" id="PF01120"/>
    </source>
</evidence>
<dbReference type="SMART" id="SM00812">
    <property type="entry name" value="Alpha_L_fucos"/>
    <property type="match status" value="1"/>
</dbReference>
<dbReference type="GO" id="GO:0006004">
    <property type="term" value="P:fucose metabolic process"/>
    <property type="evidence" value="ECO:0007669"/>
    <property type="project" value="InterPro"/>
</dbReference>
<evidence type="ECO:0000256" key="4">
    <source>
        <dbReference type="ARBA" id="ARBA00022729"/>
    </source>
</evidence>
<sequence length="460" mass="52871">MPNFILDLISYDVNTHNFFKTYLLALSILTVSFTQSQTAYSQENPEKMEWFKDAKLGIFIHWGIYSVNGIDESWSFFNDYISYEDYMKQLSGFTASKFDPENWAKLIKSSGAKYAVLTAKHHDGVALWDTKASDLSVVKKTPAGKDLVGPLMNALEKEGVKKGIYFSVLDWSHPDYDRNTRETYRYKNDPTRFKKFTDFNFEQLAELSEQYNPDLYWFDGDWEHTPEEWRSAELKEKLLGYNPNLIINSRLGPGFGDYDTPEQGVPVTKPNSEYWELCMTMNNSWGYQGNDHQYKSPSELLRIFVDCLHMGGNLLMDFGPKPDGTIPEEAVNILTEFGRWTSKHESAIYETQAGIPDGHIYAPTTLSKDKTILYIYLDYKVNESLAIKGLKNKIQRVWVVGNGTKLQSREVGKMYWSAVPGMKYIDIPDHVYDKDITVLAVLLDGPVDLYREKGEVIESN</sequence>
<organism evidence="9 10">
    <name type="scientific">Algoriphagus locisalis</name>
    <dbReference type="NCBI Taxonomy" id="305507"/>
    <lineage>
        <taxon>Bacteria</taxon>
        <taxon>Pseudomonadati</taxon>
        <taxon>Bacteroidota</taxon>
        <taxon>Cytophagia</taxon>
        <taxon>Cytophagales</taxon>
        <taxon>Cyclobacteriaceae</taxon>
        <taxon>Algoriphagus</taxon>
    </lineage>
</organism>
<gene>
    <name evidence="9" type="ORF">SAMN04489724_1996</name>
</gene>
<dbReference type="Pfam" id="PF01120">
    <property type="entry name" value="Alpha_L_fucos"/>
    <property type="match status" value="1"/>
</dbReference>
<evidence type="ECO:0000256" key="5">
    <source>
        <dbReference type="ARBA" id="ARBA00022801"/>
    </source>
</evidence>
<dbReference type="RefSeq" id="WP_244545477.1">
    <property type="nucleotide sequence ID" value="NZ_FPBF01000002.1"/>
</dbReference>
<evidence type="ECO:0000256" key="6">
    <source>
        <dbReference type="ARBA" id="ARBA00023295"/>
    </source>
</evidence>
<reference evidence="10" key="1">
    <citation type="submission" date="2016-10" db="EMBL/GenBank/DDBJ databases">
        <authorList>
            <person name="Varghese N."/>
            <person name="Submissions S."/>
        </authorList>
    </citation>
    <scope>NUCLEOTIDE SEQUENCE [LARGE SCALE GENOMIC DNA]</scope>
    <source>
        <strain evidence="10">DSM 23445</strain>
    </source>
</reference>
<keyword evidence="4" id="KW-0732">Signal</keyword>
<dbReference type="InterPro" id="IPR016286">
    <property type="entry name" value="FUC_metazoa-typ"/>
</dbReference>
<proteinExistence type="inferred from homology"/>
<dbReference type="EMBL" id="FPBF01000002">
    <property type="protein sequence ID" value="SFT74783.1"/>
    <property type="molecule type" value="Genomic_DNA"/>
</dbReference>
<dbReference type="InterPro" id="IPR000933">
    <property type="entry name" value="Glyco_hydro_29"/>
</dbReference>
<comment type="function">
    <text evidence="1">Alpha-L-fucosidase is responsible for hydrolyzing the alpha-1,6-linked fucose joined to the reducing-end N-acetylglucosamine of the carbohydrate moieties of glycoproteins.</text>
</comment>
<comment type="similarity">
    <text evidence="2">Belongs to the glycosyl hydrolase 29 family.</text>
</comment>
<dbReference type="PANTHER" id="PTHR10030:SF37">
    <property type="entry name" value="ALPHA-L-FUCOSIDASE-RELATED"/>
    <property type="match status" value="1"/>
</dbReference>
<evidence type="ECO:0000256" key="2">
    <source>
        <dbReference type="ARBA" id="ARBA00007951"/>
    </source>
</evidence>